<dbReference type="Proteomes" id="UP000451233">
    <property type="component" value="Unassembled WGS sequence"/>
</dbReference>
<gene>
    <name evidence="1" type="ORF">GS398_02470</name>
</gene>
<evidence type="ECO:0000313" key="2">
    <source>
        <dbReference type="Proteomes" id="UP000451233"/>
    </source>
</evidence>
<dbReference type="InterPro" id="IPR047690">
    <property type="entry name" value="IPExxxVDY_fam"/>
</dbReference>
<keyword evidence="2" id="KW-1185">Reference proteome</keyword>
<dbReference type="EMBL" id="WVHS01000001">
    <property type="protein sequence ID" value="MXV14151.1"/>
    <property type="molecule type" value="Genomic_DNA"/>
</dbReference>
<comment type="caution">
    <text evidence="1">The sequence shown here is derived from an EMBL/GenBank/DDBJ whole genome shotgun (WGS) entry which is preliminary data.</text>
</comment>
<accession>A0A7K1XT27</accession>
<dbReference type="NCBIfam" id="NF033205">
    <property type="entry name" value="IPExxxVDY"/>
    <property type="match status" value="1"/>
</dbReference>
<dbReference type="AlphaFoldDB" id="A0A7K1XT27"/>
<evidence type="ECO:0000313" key="1">
    <source>
        <dbReference type="EMBL" id="MXV14151.1"/>
    </source>
</evidence>
<name>A0A7K1XT27_9SPHI</name>
<protein>
    <submittedName>
        <fullName evidence="1">IPExxxVDY family protein</fullName>
    </submittedName>
</protein>
<sequence>MNKLILRYEPDLDFVLIAITAPLKDYRLCFKVNKQLRIQFARIDELSLQQANISEVSWFTRYNYFVAETETDYYLIANKGTEGFLVPEMKTADFFILIRSYIDVEELSALISALNKIPEVLVAAEVDPKRLKSKENLIF</sequence>
<proteinExistence type="predicted"/>
<organism evidence="1 2">
    <name type="scientific">Hufsiella ginkgonis</name>
    <dbReference type="NCBI Taxonomy" id="2695274"/>
    <lineage>
        <taxon>Bacteria</taxon>
        <taxon>Pseudomonadati</taxon>
        <taxon>Bacteroidota</taxon>
        <taxon>Sphingobacteriia</taxon>
        <taxon>Sphingobacteriales</taxon>
        <taxon>Sphingobacteriaceae</taxon>
        <taxon>Hufsiella</taxon>
    </lineage>
</organism>
<reference evidence="1 2" key="1">
    <citation type="submission" date="2019-11" db="EMBL/GenBank/DDBJ databases">
        <title>Pedobacter sp. HMF7056 Genome sequencing and assembly.</title>
        <authorList>
            <person name="Kang H."/>
            <person name="Kim H."/>
            <person name="Joh K."/>
        </authorList>
    </citation>
    <scope>NUCLEOTIDE SEQUENCE [LARGE SCALE GENOMIC DNA]</scope>
    <source>
        <strain evidence="1 2">HMF7056</strain>
    </source>
</reference>